<dbReference type="Proteomes" id="UP000694240">
    <property type="component" value="Chromosome 7"/>
</dbReference>
<evidence type="ECO:0000313" key="3">
    <source>
        <dbReference type="Proteomes" id="UP000694240"/>
    </source>
</evidence>
<gene>
    <name evidence="2" type="ORF">ISN45_Aa02g001750</name>
</gene>
<organism evidence="2 3">
    <name type="scientific">Arabidopsis thaliana x Arabidopsis arenosa</name>
    <dbReference type="NCBI Taxonomy" id="1240361"/>
    <lineage>
        <taxon>Eukaryota</taxon>
        <taxon>Viridiplantae</taxon>
        <taxon>Streptophyta</taxon>
        <taxon>Embryophyta</taxon>
        <taxon>Tracheophyta</taxon>
        <taxon>Spermatophyta</taxon>
        <taxon>Magnoliopsida</taxon>
        <taxon>eudicotyledons</taxon>
        <taxon>Gunneridae</taxon>
        <taxon>Pentapetalae</taxon>
        <taxon>rosids</taxon>
        <taxon>malvids</taxon>
        <taxon>Brassicales</taxon>
        <taxon>Brassicaceae</taxon>
        <taxon>Camelineae</taxon>
        <taxon>Arabidopsis</taxon>
    </lineage>
</organism>
<evidence type="ECO:0000256" key="1">
    <source>
        <dbReference type="SAM" id="MobiDB-lite"/>
    </source>
</evidence>
<name>A0A8T2BH61_9BRAS</name>
<feature type="region of interest" description="Disordered" evidence="1">
    <location>
        <begin position="1"/>
        <end position="22"/>
    </location>
</feature>
<accession>A0A8T2BH61</accession>
<dbReference type="EMBL" id="JAEFBK010000007">
    <property type="protein sequence ID" value="KAG7584782.1"/>
    <property type="molecule type" value="Genomic_DNA"/>
</dbReference>
<evidence type="ECO:0000313" key="2">
    <source>
        <dbReference type="EMBL" id="KAG7584782.1"/>
    </source>
</evidence>
<dbReference type="AlphaFoldDB" id="A0A8T2BH61"/>
<keyword evidence="3" id="KW-1185">Reference proteome</keyword>
<sequence>MRATLSFAGQEGSTHEDGVGLSEKIVTKPSYNSTNEDGVGVAKKDVRNQDWNRSFMHERLPILGRVPIDLWQTY</sequence>
<reference evidence="2 3" key="1">
    <citation type="submission" date="2020-12" db="EMBL/GenBank/DDBJ databases">
        <title>Concerted genomic and epigenomic changes stabilize Arabidopsis allopolyploids.</title>
        <authorList>
            <person name="Chen Z."/>
        </authorList>
    </citation>
    <scope>NUCLEOTIDE SEQUENCE [LARGE SCALE GENOMIC DNA]</scope>
    <source>
        <strain evidence="2">Allo738</strain>
        <tissue evidence="2">Leaf</tissue>
    </source>
</reference>
<protein>
    <submittedName>
        <fullName evidence="2">Uncharacterized protein</fullName>
    </submittedName>
</protein>
<comment type="caution">
    <text evidence="2">The sequence shown here is derived from an EMBL/GenBank/DDBJ whole genome shotgun (WGS) entry which is preliminary data.</text>
</comment>
<proteinExistence type="predicted"/>